<dbReference type="InterPro" id="IPR025348">
    <property type="entry name" value="DUF4252"/>
</dbReference>
<evidence type="ECO:0000256" key="1">
    <source>
        <dbReference type="SAM" id="SignalP"/>
    </source>
</evidence>
<feature type="chain" id="PRO_5011623192" description="DUF4252 domain-containing protein" evidence="1">
    <location>
        <begin position="20"/>
        <end position="167"/>
    </location>
</feature>
<reference evidence="3" key="1">
    <citation type="submission" date="2016-10" db="EMBL/GenBank/DDBJ databases">
        <authorList>
            <person name="Varghese N."/>
            <person name="Submissions S."/>
        </authorList>
    </citation>
    <scope>NUCLEOTIDE SEQUENCE [LARGE SCALE GENOMIC DNA]</scope>
    <source>
        <strain evidence="3">DSM 24740</strain>
    </source>
</reference>
<evidence type="ECO:0008006" key="4">
    <source>
        <dbReference type="Google" id="ProtNLM"/>
    </source>
</evidence>
<keyword evidence="1" id="KW-0732">Signal</keyword>
<evidence type="ECO:0000313" key="2">
    <source>
        <dbReference type="EMBL" id="SER20788.1"/>
    </source>
</evidence>
<dbReference type="RefSeq" id="WP_090172148.1">
    <property type="nucleotide sequence ID" value="NZ_FOFB01000028.1"/>
</dbReference>
<dbReference type="EMBL" id="FOFB01000028">
    <property type="protein sequence ID" value="SER20788.1"/>
    <property type="molecule type" value="Genomic_DNA"/>
</dbReference>
<evidence type="ECO:0000313" key="3">
    <source>
        <dbReference type="Proteomes" id="UP000199021"/>
    </source>
</evidence>
<sequence>MKYILTTLLLCLYLAPATAQKKLPQDAISTYFAEYVDDEKFTAIYVSGKIFSFLKESDLDLEDLDDEEVEAVLKVVKDVQGIRVLHTDVNTRQYWMEAKKRISTDQYELLFKLRSKDGDNIEAFVQDEEAVISELFLLIGGFDNFAMISFVGAIDLSKLSELQKALE</sequence>
<accession>A0A1H9MAS4</accession>
<proteinExistence type="predicted"/>
<feature type="signal peptide" evidence="1">
    <location>
        <begin position="1"/>
        <end position="19"/>
    </location>
</feature>
<name>A0A1H9MAS4_9BACT</name>
<keyword evidence="3" id="KW-1185">Reference proteome</keyword>
<organism evidence="2 3">
    <name type="scientific">Neolewinella agarilytica</name>
    <dbReference type="NCBI Taxonomy" id="478744"/>
    <lineage>
        <taxon>Bacteria</taxon>
        <taxon>Pseudomonadati</taxon>
        <taxon>Bacteroidota</taxon>
        <taxon>Saprospiria</taxon>
        <taxon>Saprospirales</taxon>
        <taxon>Lewinellaceae</taxon>
        <taxon>Neolewinella</taxon>
    </lineage>
</organism>
<dbReference type="Pfam" id="PF14060">
    <property type="entry name" value="DUF4252"/>
    <property type="match status" value="1"/>
</dbReference>
<dbReference type="STRING" id="478744.SAMN05444359_12817"/>
<gene>
    <name evidence="2" type="ORF">SAMN05444359_12817</name>
</gene>
<protein>
    <recommendedName>
        <fullName evidence="4">DUF4252 domain-containing protein</fullName>
    </recommendedName>
</protein>
<dbReference type="OrthoDB" id="1118838at2"/>
<dbReference type="Proteomes" id="UP000199021">
    <property type="component" value="Unassembled WGS sequence"/>
</dbReference>
<dbReference type="AlphaFoldDB" id="A0A1H9MAS4"/>
<dbReference type="InParanoid" id="A0A1H9MAS4"/>